<evidence type="ECO:0000313" key="2">
    <source>
        <dbReference type="Proteomes" id="UP001442841"/>
    </source>
</evidence>
<dbReference type="EMBL" id="CP154795">
    <property type="protein sequence ID" value="XAN07277.1"/>
    <property type="molecule type" value="Genomic_DNA"/>
</dbReference>
<gene>
    <name evidence="1" type="ORF">AADG42_08210</name>
</gene>
<reference evidence="1 2" key="1">
    <citation type="submission" date="2024-04" db="EMBL/GenBank/DDBJ databases">
        <title>Isolation of an actinomycete strain from pig manure.</title>
        <authorList>
            <person name="Gong T."/>
            <person name="Yu Z."/>
            <person name="An M."/>
            <person name="Wei C."/>
            <person name="Yang W."/>
            <person name="Liu L."/>
        </authorList>
    </citation>
    <scope>NUCLEOTIDE SEQUENCE [LARGE SCALE GENOMIC DNA]</scope>
    <source>
        <strain evidence="1 2">ZF39</strain>
    </source>
</reference>
<dbReference type="Proteomes" id="UP001442841">
    <property type="component" value="Chromosome"/>
</dbReference>
<name>A0ABZ3FQZ6_9ACTN</name>
<accession>A0ABZ3FQZ6</accession>
<protein>
    <submittedName>
        <fullName evidence="1">Uncharacterized protein</fullName>
    </submittedName>
</protein>
<evidence type="ECO:0000313" key="1">
    <source>
        <dbReference type="EMBL" id="XAN07277.1"/>
    </source>
</evidence>
<proteinExistence type="predicted"/>
<dbReference type="RefSeq" id="WP_425308729.1">
    <property type="nucleotide sequence ID" value="NZ_CP154795.1"/>
</dbReference>
<keyword evidence="2" id="KW-1185">Reference proteome</keyword>
<sequence length="66" mass="7310">MITIAMNQTALLPAAPVLCGDPKRLWREPGVTNAAQRQSYALFTDHERFGAPKRNPLVPRPRAKLG</sequence>
<organism evidence="1 2">
    <name type="scientific">Ammonicoccus fulvus</name>
    <dbReference type="NCBI Taxonomy" id="3138240"/>
    <lineage>
        <taxon>Bacteria</taxon>
        <taxon>Bacillati</taxon>
        <taxon>Actinomycetota</taxon>
        <taxon>Actinomycetes</taxon>
        <taxon>Propionibacteriales</taxon>
        <taxon>Propionibacteriaceae</taxon>
        <taxon>Ammonicoccus</taxon>
    </lineage>
</organism>